<feature type="domain" description="RNA polymerase sigma factor 70 region 4 type 2" evidence="1">
    <location>
        <begin position="1"/>
        <end position="37"/>
    </location>
</feature>
<organism evidence="2">
    <name type="scientific">marine sediment metagenome</name>
    <dbReference type="NCBI Taxonomy" id="412755"/>
    <lineage>
        <taxon>unclassified sequences</taxon>
        <taxon>metagenomes</taxon>
        <taxon>ecological metagenomes</taxon>
    </lineage>
</organism>
<dbReference type="Gene3D" id="1.10.10.10">
    <property type="entry name" value="Winged helix-like DNA-binding domain superfamily/Winged helix DNA-binding domain"/>
    <property type="match status" value="1"/>
</dbReference>
<comment type="caution">
    <text evidence="2">The sequence shown here is derived from an EMBL/GenBank/DDBJ whole genome shotgun (WGS) entry which is preliminary data.</text>
</comment>
<dbReference type="Pfam" id="PF08281">
    <property type="entry name" value="Sigma70_r4_2"/>
    <property type="match status" value="1"/>
</dbReference>
<dbReference type="InterPro" id="IPR013324">
    <property type="entry name" value="RNA_pol_sigma_r3/r4-like"/>
</dbReference>
<dbReference type="GO" id="GO:0006352">
    <property type="term" value="P:DNA-templated transcription initiation"/>
    <property type="evidence" value="ECO:0007669"/>
    <property type="project" value="InterPro"/>
</dbReference>
<gene>
    <name evidence="2" type="ORF">S06H3_61272</name>
</gene>
<accession>X1P4F7</accession>
<dbReference type="InterPro" id="IPR036388">
    <property type="entry name" value="WH-like_DNA-bd_sf"/>
</dbReference>
<dbReference type="EMBL" id="BARV01040141">
    <property type="protein sequence ID" value="GAI51192.1"/>
    <property type="molecule type" value="Genomic_DNA"/>
</dbReference>
<evidence type="ECO:0000259" key="1">
    <source>
        <dbReference type="Pfam" id="PF08281"/>
    </source>
</evidence>
<dbReference type="GO" id="GO:0016987">
    <property type="term" value="F:sigma factor activity"/>
    <property type="evidence" value="ECO:0007669"/>
    <property type="project" value="InterPro"/>
</dbReference>
<proteinExistence type="predicted"/>
<evidence type="ECO:0000313" key="2">
    <source>
        <dbReference type="EMBL" id="GAI51192.1"/>
    </source>
</evidence>
<name>X1P4F7_9ZZZZ</name>
<sequence length="44" mass="5296">ILYMRHFAEMNYREIAESMDIPHGTVMSRLYYARKALLLEYKNG</sequence>
<feature type="non-terminal residue" evidence="2">
    <location>
        <position position="1"/>
    </location>
</feature>
<dbReference type="SUPFAM" id="SSF88659">
    <property type="entry name" value="Sigma3 and sigma4 domains of RNA polymerase sigma factors"/>
    <property type="match status" value="1"/>
</dbReference>
<protein>
    <recommendedName>
        <fullName evidence="1">RNA polymerase sigma factor 70 region 4 type 2 domain-containing protein</fullName>
    </recommendedName>
</protein>
<dbReference type="GO" id="GO:0003677">
    <property type="term" value="F:DNA binding"/>
    <property type="evidence" value="ECO:0007669"/>
    <property type="project" value="InterPro"/>
</dbReference>
<dbReference type="InterPro" id="IPR013249">
    <property type="entry name" value="RNA_pol_sigma70_r4_t2"/>
</dbReference>
<reference evidence="2" key="1">
    <citation type="journal article" date="2014" name="Front. Microbiol.">
        <title>High frequency of phylogenetically diverse reductive dehalogenase-homologous genes in deep subseafloor sedimentary metagenomes.</title>
        <authorList>
            <person name="Kawai M."/>
            <person name="Futagami T."/>
            <person name="Toyoda A."/>
            <person name="Takaki Y."/>
            <person name="Nishi S."/>
            <person name="Hori S."/>
            <person name="Arai W."/>
            <person name="Tsubouchi T."/>
            <person name="Morono Y."/>
            <person name="Uchiyama I."/>
            <person name="Ito T."/>
            <person name="Fujiyama A."/>
            <person name="Inagaki F."/>
            <person name="Takami H."/>
        </authorList>
    </citation>
    <scope>NUCLEOTIDE SEQUENCE</scope>
    <source>
        <strain evidence="2">Expedition CK06-06</strain>
    </source>
</reference>
<dbReference type="AlphaFoldDB" id="X1P4F7"/>